<dbReference type="Proteomes" id="UP000186400">
    <property type="component" value="Unassembled WGS sequence"/>
</dbReference>
<dbReference type="GO" id="GO:0016740">
    <property type="term" value="F:transferase activity"/>
    <property type="evidence" value="ECO:0007669"/>
    <property type="project" value="UniProtKB-KW"/>
</dbReference>
<keyword evidence="3" id="KW-1185">Reference proteome</keyword>
<dbReference type="InterPro" id="IPR023631">
    <property type="entry name" value="Amidase_dom"/>
</dbReference>
<dbReference type="RefSeq" id="WP_076488863.1">
    <property type="nucleotide sequence ID" value="NZ_FTMS01000010.1"/>
</dbReference>
<feature type="domain" description="Amidase" evidence="1">
    <location>
        <begin position="54"/>
        <end position="443"/>
    </location>
</feature>
<keyword evidence="2" id="KW-0808">Transferase</keyword>
<name>A0A1N6TD30_9SPIO</name>
<dbReference type="STRING" id="159291.SAMN05920897_1107"/>
<dbReference type="AlphaFoldDB" id="A0A1N6TD30"/>
<evidence type="ECO:0000259" key="1">
    <source>
        <dbReference type="Pfam" id="PF01425"/>
    </source>
</evidence>
<dbReference type="InterPro" id="IPR000120">
    <property type="entry name" value="Amidase"/>
</dbReference>
<organism evidence="2 3">
    <name type="scientific">Alkalispirochaeta americana</name>
    <dbReference type="NCBI Taxonomy" id="159291"/>
    <lineage>
        <taxon>Bacteria</taxon>
        <taxon>Pseudomonadati</taxon>
        <taxon>Spirochaetota</taxon>
        <taxon>Spirochaetia</taxon>
        <taxon>Spirochaetales</taxon>
        <taxon>Spirochaetaceae</taxon>
        <taxon>Alkalispirochaeta</taxon>
    </lineage>
</organism>
<dbReference type="PANTHER" id="PTHR11895:SF67">
    <property type="entry name" value="AMIDASE DOMAIN-CONTAINING PROTEIN"/>
    <property type="match status" value="1"/>
</dbReference>
<evidence type="ECO:0000313" key="3">
    <source>
        <dbReference type="Proteomes" id="UP000186400"/>
    </source>
</evidence>
<reference evidence="2 3" key="1">
    <citation type="submission" date="2017-01" db="EMBL/GenBank/DDBJ databases">
        <authorList>
            <person name="Mah S.A."/>
            <person name="Swanson W.J."/>
            <person name="Moy G.W."/>
            <person name="Vacquier V.D."/>
        </authorList>
    </citation>
    <scope>NUCLEOTIDE SEQUENCE [LARGE SCALE GENOMIC DNA]</scope>
    <source>
        <strain evidence="2 3">ASpG1</strain>
    </source>
</reference>
<accession>A0A1N6TD30</accession>
<dbReference type="InterPro" id="IPR036928">
    <property type="entry name" value="AS_sf"/>
</dbReference>
<dbReference type="OrthoDB" id="9811471at2"/>
<dbReference type="EMBL" id="FTMS01000010">
    <property type="protein sequence ID" value="SIQ51269.1"/>
    <property type="molecule type" value="Genomic_DNA"/>
</dbReference>
<dbReference type="Gene3D" id="3.90.1300.10">
    <property type="entry name" value="Amidase signature (AS) domain"/>
    <property type="match status" value="1"/>
</dbReference>
<evidence type="ECO:0000313" key="2">
    <source>
        <dbReference type="EMBL" id="SIQ51269.1"/>
    </source>
</evidence>
<sequence length="454" mass="49353">MKYVAPRDPARLLSVLRRGERPLSVEIETILDRLDRYEETLQTLLPDESPQQRRDRLLAEARALEERWPRAEERPPLFGLVVGVKDLFHARGFPTRAGSRLPADTFRDEETPDAASLQRLLDAGALVLGKTVTTEFAYFGPGPTRNPWNPDHTPGGSSSGSAAAVAAGFCHLALGTQTIGSISRPASFCGIAGYKPSYDRISPAGVIPFSPSADHVGVLAPSAQALRLIAPVLTRHWNDPEAQAPTAPPKDTLRHRLGTVLVPDDAYLEQAAPESLKALESLCERLQGIGVTLLRVKAFPDIEEINRAHQEMIAAEFAQVHASWFAEHHQLYHPRSKELVERGMAIPQDTYARACGGRQQIRDRIQETLDRHGATLWLSPAAPGEAPRGIDSTGSPLMNLPWTYAGVPTVAIPLTTLPHGTGPEGLPLGVQAAGHFGADEVLLNRAVQLEEALQ</sequence>
<dbReference type="Pfam" id="PF01425">
    <property type="entry name" value="Amidase"/>
    <property type="match status" value="1"/>
</dbReference>
<dbReference type="SUPFAM" id="SSF75304">
    <property type="entry name" value="Amidase signature (AS) enzymes"/>
    <property type="match status" value="1"/>
</dbReference>
<gene>
    <name evidence="2" type="ORF">SAMN05920897_1107</name>
</gene>
<dbReference type="PANTHER" id="PTHR11895">
    <property type="entry name" value="TRANSAMIDASE"/>
    <property type="match status" value="1"/>
</dbReference>
<proteinExistence type="predicted"/>
<protein>
    <submittedName>
        <fullName evidence="2">Asp-tRNAAsn/Glu-tRNAGln amidotransferase A subunit</fullName>
    </submittedName>
</protein>